<dbReference type="CDD" id="cd01335">
    <property type="entry name" value="Radical_SAM"/>
    <property type="match status" value="1"/>
</dbReference>
<protein>
    <recommendedName>
        <fullName evidence="9">Radical SAM core domain-containing protein</fullName>
    </recommendedName>
</protein>
<organism evidence="10 11">
    <name type="scientific">Triparma strigata</name>
    <dbReference type="NCBI Taxonomy" id="1606541"/>
    <lineage>
        <taxon>Eukaryota</taxon>
        <taxon>Sar</taxon>
        <taxon>Stramenopiles</taxon>
        <taxon>Ochrophyta</taxon>
        <taxon>Bolidophyceae</taxon>
        <taxon>Parmales</taxon>
        <taxon>Triparmaceae</taxon>
        <taxon>Triparma</taxon>
    </lineage>
</organism>
<dbReference type="CDD" id="cd21117">
    <property type="entry name" value="Twitch_MoaA"/>
    <property type="match status" value="1"/>
</dbReference>
<evidence type="ECO:0000256" key="2">
    <source>
        <dbReference type="ARBA" id="ARBA00022691"/>
    </source>
</evidence>
<dbReference type="PANTHER" id="PTHR22960">
    <property type="entry name" value="MOLYBDOPTERIN COFACTOR SYNTHESIS PROTEIN A"/>
    <property type="match status" value="1"/>
</dbReference>
<dbReference type="InterPro" id="IPR058240">
    <property type="entry name" value="rSAM_sf"/>
</dbReference>
<evidence type="ECO:0000256" key="6">
    <source>
        <dbReference type="ARBA" id="ARBA00023014"/>
    </source>
</evidence>
<comment type="caution">
    <text evidence="10">The sequence shown here is derived from an EMBL/GenBank/DDBJ whole genome shotgun (WGS) entry which is preliminary data.</text>
</comment>
<keyword evidence="6" id="KW-0411">Iron-sulfur</keyword>
<evidence type="ECO:0000256" key="7">
    <source>
        <dbReference type="ARBA" id="ARBA00023134"/>
    </source>
</evidence>
<dbReference type="Pfam" id="PF04055">
    <property type="entry name" value="Radical_SAM"/>
    <property type="match status" value="1"/>
</dbReference>
<feature type="domain" description="Radical SAM core" evidence="9">
    <location>
        <begin position="1"/>
        <end position="201"/>
    </location>
</feature>
<evidence type="ECO:0000256" key="8">
    <source>
        <dbReference type="ARBA" id="ARBA00023150"/>
    </source>
</evidence>
<dbReference type="Proteomes" id="UP001165085">
    <property type="component" value="Unassembled WGS sequence"/>
</dbReference>
<dbReference type="GO" id="GO:0046872">
    <property type="term" value="F:metal ion binding"/>
    <property type="evidence" value="ECO:0007669"/>
    <property type="project" value="UniProtKB-KW"/>
</dbReference>
<keyword evidence="3" id="KW-0479">Metal-binding</keyword>
<evidence type="ECO:0000256" key="1">
    <source>
        <dbReference type="ARBA" id="ARBA00005046"/>
    </source>
</evidence>
<evidence type="ECO:0000313" key="11">
    <source>
        <dbReference type="Proteomes" id="UP001165085"/>
    </source>
</evidence>
<reference evidence="11" key="1">
    <citation type="journal article" date="2023" name="Commun. Biol.">
        <title>Genome analysis of Parmales, the sister group of diatoms, reveals the evolutionary specialization of diatoms from phago-mixotrophs to photoautotrophs.</title>
        <authorList>
            <person name="Ban H."/>
            <person name="Sato S."/>
            <person name="Yoshikawa S."/>
            <person name="Yamada K."/>
            <person name="Nakamura Y."/>
            <person name="Ichinomiya M."/>
            <person name="Sato N."/>
            <person name="Blanc-Mathieu R."/>
            <person name="Endo H."/>
            <person name="Kuwata A."/>
            <person name="Ogata H."/>
        </authorList>
    </citation>
    <scope>NUCLEOTIDE SEQUENCE [LARGE SCALE GENOMIC DNA]</scope>
    <source>
        <strain evidence="11">NIES 3701</strain>
    </source>
</reference>
<keyword evidence="2" id="KW-0949">S-adenosyl-L-methionine</keyword>
<dbReference type="InterPro" id="IPR010505">
    <property type="entry name" value="MoaA_twitch"/>
</dbReference>
<dbReference type="InterPro" id="IPR007197">
    <property type="entry name" value="rSAM"/>
</dbReference>
<dbReference type="GO" id="GO:0006777">
    <property type="term" value="P:Mo-molybdopterin cofactor biosynthetic process"/>
    <property type="evidence" value="ECO:0007669"/>
    <property type="project" value="UniProtKB-KW"/>
</dbReference>
<evidence type="ECO:0000313" key="10">
    <source>
        <dbReference type="EMBL" id="GMH63140.1"/>
    </source>
</evidence>
<evidence type="ECO:0000259" key="9">
    <source>
        <dbReference type="PROSITE" id="PS51918"/>
    </source>
</evidence>
<dbReference type="AlphaFoldDB" id="A0A9W7E2R7"/>
<dbReference type="PANTHER" id="PTHR22960:SF0">
    <property type="entry name" value="MOLYBDENUM COFACTOR BIOSYNTHESIS PROTEIN 1"/>
    <property type="match status" value="1"/>
</dbReference>
<keyword evidence="11" id="KW-1185">Reference proteome</keyword>
<evidence type="ECO:0000256" key="4">
    <source>
        <dbReference type="ARBA" id="ARBA00022741"/>
    </source>
</evidence>
<dbReference type="Gene3D" id="3.20.20.70">
    <property type="entry name" value="Aldolase class I"/>
    <property type="match status" value="1"/>
</dbReference>
<dbReference type="GO" id="GO:0061798">
    <property type="term" value="F:GTP 3',8'-cyclase activity"/>
    <property type="evidence" value="ECO:0007669"/>
    <property type="project" value="TreeGrafter"/>
</dbReference>
<dbReference type="EMBL" id="BRXY01000082">
    <property type="protein sequence ID" value="GMH63140.1"/>
    <property type="molecule type" value="Genomic_DNA"/>
</dbReference>
<evidence type="ECO:0000256" key="3">
    <source>
        <dbReference type="ARBA" id="ARBA00022723"/>
    </source>
</evidence>
<accession>A0A9W7E2R7</accession>
<gene>
    <name evidence="10" type="ORF">TrST_g12385</name>
</gene>
<name>A0A9W7E2R7_9STRA</name>
<keyword evidence="4" id="KW-0547">Nucleotide-binding</keyword>
<keyword evidence="8" id="KW-0501">Molybdenum cofactor biosynthesis</keyword>
<dbReference type="GO" id="GO:0005525">
    <property type="term" value="F:GTP binding"/>
    <property type="evidence" value="ECO:0007669"/>
    <property type="project" value="UniProtKB-KW"/>
</dbReference>
<evidence type="ECO:0000256" key="5">
    <source>
        <dbReference type="ARBA" id="ARBA00023004"/>
    </source>
</evidence>
<keyword evidence="7" id="KW-0342">GTP-binding</keyword>
<keyword evidence="5" id="KW-0408">Iron</keyword>
<dbReference type="Pfam" id="PF06463">
    <property type="entry name" value="Mob_synth_C"/>
    <property type="match status" value="1"/>
</dbReference>
<dbReference type="OrthoDB" id="429626at2759"/>
<sequence>MPEDGVPLPPPPSLLTDTERYKIIKTMSDRSPTPLKIKLTGGEPLLHPTITSLLSDLSTLTPSIGITTNGVLLSRHWPSVSRYISSVNVSLDTVNPEKFNLLTRRKGLNRVMDAVKLASESHRVKVNCVVMRGFNDGVEDFEGILKFCEEAGVECRFIEWMPFSGNNFDGKFVSMSEMKSKIALTGRSITPVETFKTDTTKWVETEGGKVGFISSMSENFCEGCNRVRITCDGNLKVCLFDGTEVSLRDALRAGVSDTELGWIMDNALGRKHFKFAGAEDMHQLAERVKGNRPMTAIGG</sequence>
<dbReference type="SUPFAM" id="SSF102114">
    <property type="entry name" value="Radical SAM enzymes"/>
    <property type="match status" value="1"/>
</dbReference>
<comment type="pathway">
    <text evidence="1">Cofactor biosynthesis; molybdopterin biosynthesis.</text>
</comment>
<dbReference type="GO" id="GO:0061799">
    <property type="term" value="F:cyclic pyranopterin monophosphate synthase activity"/>
    <property type="evidence" value="ECO:0007669"/>
    <property type="project" value="TreeGrafter"/>
</dbReference>
<dbReference type="InterPro" id="IPR013785">
    <property type="entry name" value="Aldolase_TIM"/>
</dbReference>
<dbReference type="InterPro" id="IPR050105">
    <property type="entry name" value="MoCo_biosynth_MoaA/MoaC"/>
</dbReference>
<dbReference type="GO" id="GO:0051539">
    <property type="term" value="F:4 iron, 4 sulfur cluster binding"/>
    <property type="evidence" value="ECO:0007669"/>
    <property type="project" value="UniProtKB-KW"/>
</dbReference>
<proteinExistence type="predicted"/>
<dbReference type="PROSITE" id="PS51918">
    <property type="entry name" value="RADICAL_SAM"/>
    <property type="match status" value="1"/>
</dbReference>